<evidence type="ECO:0000313" key="4">
    <source>
        <dbReference type="Proteomes" id="UP000479293"/>
    </source>
</evidence>
<evidence type="ECO:0000313" key="3">
    <source>
        <dbReference type="EMBL" id="MPR32393.1"/>
    </source>
</evidence>
<sequence length="321" mass="37807">MLLFDIVFKSGEFYGDEGSFWKDYIIPVFTAALGAGIGAYVTYRVFRETLKADREKEARQRNEEQEKELRAKNDLESERLLYLSNLIERSINFMKNLLVAINNFRKELEAQPIEIPPINLPFTNDLKRIVYDIDRENHFHAYRNQVKDQNIFIIFSTFDYFERIRIGIENGRELTLKNYNIPKDELIKELLNLTSLLKIYQNTLKEKQSLYPKECQVVRKAIQNQDRLSTETTSITQLFIDSVVNPLSQFYYENSTLISNEYRDLGISANKIIDLSIPMIALNESYRDKMTSYYESIEKELAKIIKAYKPLSEFCKEKFPV</sequence>
<feature type="transmembrane region" description="Helical" evidence="2">
    <location>
        <begin position="24"/>
        <end position="46"/>
    </location>
</feature>
<name>A0A7C9FX79_9BACT</name>
<protein>
    <submittedName>
        <fullName evidence="3">Uncharacterized protein</fullName>
    </submittedName>
</protein>
<reference evidence="3 4" key="1">
    <citation type="submission" date="2019-10" db="EMBL/GenBank/DDBJ databases">
        <title>Draft Genome Sequence of Cytophagaceae sp. SJW1-29.</title>
        <authorList>
            <person name="Choi A."/>
        </authorList>
    </citation>
    <scope>NUCLEOTIDE SEQUENCE [LARGE SCALE GENOMIC DNA]</scope>
    <source>
        <strain evidence="3 4">SJW1-29</strain>
    </source>
</reference>
<evidence type="ECO:0000256" key="1">
    <source>
        <dbReference type="SAM" id="Coils"/>
    </source>
</evidence>
<proteinExistence type="predicted"/>
<dbReference type="EMBL" id="WHLY01000002">
    <property type="protein sequence ID" value="MPR32393.1"/>
    <property type="molecule type" value="Genomic_DNA"/>
</dbReference>
<keyword evidence="2" id="KW-0472">Membrane</keyword>
<keyword evidence="2" id="KW-1133">Transmembrane helix</keyword>
<dbReference type="AlphaFoldDB" id="A0A7C9FX79"/>
<gene>
    <name evidence="3" type="ORF">GBK04_03285</name>
</gene>
<evidence type="ECO:0000256" key="2">
    <source>
        <dbReference type="SAM" id="Phobius"/>
    </source>
</evidence>
<dbReference type="Proteomes" id="UP000479293">
    <property type="component" value="Unassembled WGS sequence"/>
</dbReference>
<accession>A0A7C9FX79</accession>
<keyword evidence="2" id="KW-0812">Transmembrane</keyword>
<keyword evidence="4" id="KW-1185">Reference proteome</keyword>
<organism evidence="3 4">
    <name type="scientific">Salmonirosea aquatica</name>
    <dbReference type="NCBI Taxonomy" id="2654236"/>
    <lineage>
        <taxon>Bacteria</taxon>
        <taxon>Pseudomonadati</taxon>
        <taxon>Bacteroidota</taxon>
        <taxon>Cytophagia</taxon>
        <taxon>Cytophagales</taxon>
        <taxon>Spirosomataceae</taxon>
        <taxon>Salmonirosea</taxon>
    </lineage>
</organism>
<feature type="coiled-coil region" evidence="1">
    <location>
        <begin position="47"/>
        <end position="75"/>
    </location>
</feature>
<dbReference type="RefSeq" id="WP_152756807.1">
    <property type="nucleotide sequence ID" value="NZ_WHLY01000002.1"/>
</dbReference>
<keyword evidence="1" id="KW-0175">Coiled coil</keyword>
<comment type="caution">
    <text evidence="3">The sequence shown here is derived from an EMBL/GenBank/DDBJ whole genome shotgun (WGS) entry which is preliminary data.</text>
</comment>